<dbReference type="InterPro" id="IPR004963">
    <property type="entry name" value="PAE/NOTUM"/>
</dbReference>
<dbReference type="PANTHER" id="PTHR21562">
    <property type="entry name" value="NOTUM-RELATED"/>
    <property type="match status" value="1"/>
</dbReference>
<dbReference type="GO" id="GO:0016787">
    <property type="term" value="F:hydrolase activity"/>
    <property type="evidence" value="ECO:0007669"/>
    <property type="project" value="UniProtKB-KW"/>
</dbReference>
<dbReference type="EMBL" id="GBEZ01019349">
    <property type="protein sequence ID" value="JAC67200.1"/>
    <property type="molecule type" value="Transcribed_RNA"/>
</dbReference>
<dbReference type="ESTHER" id="9chlo-a0a061r971">
    <property type="family name" value="Pectinacetylesterase-Notum"/>
</dbReference>
<keyword evidence="6" id="KW-0472">Membrane</keyword>
<keyword evidence="5" id="KW-0964">Secreted</keyword>
<dbReference type="GO" id="GO:0071555">
    <property type="term" value="P:cell wall organization"/>
    <property type="evidence" value="ECO:0007669"/>
    <property type="project" value="UniProtKB-KW"/>
</dbReference>
<dbReference type="Pfam" id="PF03283">
    <property type="entry name" value="PAE"/>
    <property type="match status" value="1"/>
</dbReference>
<comment type="function">
    <text evidence="1 5">Hydrolyzes acetyl esters in homogalacturonan regions of pectin. In type I primary cell wall, galacturonic acid residues of pectin can be acetylated at the O-2 and O-3 positions. Decreasing the degree of acetylation of pectin gels in vitro alters their physical properties.</text>
</comment>
<reference evidence="7" key="1">
    <citation type="submission" date="2014-05" db="EMBL/GenBank/DDBJ databases">
        <title>The transcriptome of the halophilic microalga Tetraselmis sp. GSL018 isolated from the Great Salt Lake, Utah.</title>
        <authorList>
            <person name="Jinkerson R.E."/>
            <person name="D'Adamo S."/>
            <person name="Posewitz M.C."/>
        </authorList>
    </citation>
    <scope>NUCLEOTIDE SEQUENCE</scope>
    <source>
        <strain evidence="7">GSL018</strain>
    </source>
</reference>
<comment type="similarity">
    <text evidence="3 5">Belongs to the pectinacetylesterase family.</text>
</comment>
<keyword evidence="6" id="KW-0812">Transmembrane</keyword>
<protein>
    <recommendedName>
        <fullName evidence="5">Pectin acetylesterase</fullName>
        <ecNumber evidence="5">3.1.1.-</ecNumber>
    </recommendedName>
</protein>
<evidence type="ECO:0000313" key="7">
    <source>
        <dbReference type="EMBL" id="JAC67200.1"/>
    </source>
</evidence>
<evidence type="ECO:0000256" key="3">
    <source>
        <dbReference type="ARBA" id="ARBA00005784"/>
    </source>
</evidence>
<evidence type="ECO:0000256" key="2">
    <source>
        <dbReference type="ARBA" id="ARBA00004191"/>
    </source>
</evidence>
<organism evidence="7">
    <name type="scientific">Tetraselmis sp. GSL018</name>
    <dbReference type="NCBI Taxonomy" id="582737"/>
    <lineage>
        <taxon>Eukaryota</taxon>
        <taxon>Viridiplantae</taxon>
        <taxon>Chlorophyta</taxon>
        <taxon>core chlorophytes</taxon>
        <taxon>Chlorodendrophyceae</taxon>
        <taxon>Chlorodendrales</taxon>
        <taxon>Chlorodendraceae</taxon>
        <taxon>Tetraselmis</taxon>
    </lineage>
</organism>
<keyword evidence="6" id="KW-1133">Transmembrane helix</keyword>
<comment type="subcellular location">
    <subcellularLocation>
        <location evidence="2 5">Secreted</location>
        <location evidence="2 5">Cell wall</location>
    </subcellularLocation>
</comment>
<name>A0A061R971_9CHLO</name>
<sequence length="468" mass="50658">MNNQTTFSTPYKLFLKGIRSMRKITESPPTIKLVSTRLKRSGGLDVCLSRALLSTALIGCAFLVLGLLAWTAQSKPKQPWEVVKISRSVAKESGAWCLDGSTPQYYISHGPDRRKWIIFHEGGDWCDRIQRVTGKAERPTWSCSERARTFLGSSELDAQSKNQGNMTEYGREFEYLSRDAARNPMMHDWTHVLIRYCDGGSFSGNSSAGGGASGDGGGEALFLRGKPIQQAVADDLLRHRDLASATDVVLAGASAGALGVLLQADDWGAQIEARARSAGGEPPRMAALLDAGIFPEWQDSSSPACRYRERMERVYSLHRPVSSALGRCVGALGNGSAPWSCLFGANLLPFVEMPVFAVSSVHDAWMLSHVICNASAEVIADFGASLAEAIAGAVRLHGQAGAFVEPCHHHTKCWADVTVEGQTPAEAFSEWYRSAGQGRMLWAAADEPFGSAACNDLRREPSCPVTVF</sequence>
<accession>A0A061R971</accession>
<evidence type="ECO:0000256" key="4">
    <source>
        <dbReference type="ARBA" id="ARBA00022512"/>
    </source>
</evidence>
<evidence type="ECO:0000256" key="6">
    <source>
        <dbReference type="SAM" id="Phobius"/>
    </source>
</evidence>
<proteinExistence type="inferred from homology"/>
<keyword evidence="4 5" id="KW-0134">Cell wall</keyword>
<keyword evidence="5" id="KW-0961">Cell wall biogenesis/degradation</keyword>
<gene>
    <name evidence="7" type="ORF">TSPGSL018_11734</name>
</gene>
<dbReference type="EC" id="3.1.1.-" evidence="5"/>
<evidence type="ECO:0000256" key="1">
    <source>
        <dbReference type="ARBA" id="ARBA00003534"/>
    </source>
</evidence>
<feature type="transmembrane region" description="Helical" evidence="6">
    <location>
        <begin position="47"/>
        <end position="70"/>
    </location>
</feature>
<dbReference type="AlphaFoldDB" id="A0A061R971"/>
<dbReference type="PANTHER" id="PTHR21562:SF67">
    <property type="entry name" value="PECTIN ACETYLESTERASE"/>
    <property type="match status" value="1"/>
</dbReference>
<keyword evidence="5" id="KW-0378">Hydrolase</keyword>
<evidence type="ECO:0000256" key="5">
    <source>
        <dbReference type="RuleBase" id="RU363114"/>
    </source>
</evidence>